<keyword evidence="2" id="KW-0472">Membrane</keyword>
<dbReference type="SUPFAM" id="SSF48452">
    <property type="entry name" value="TPR-like"/>
    <property type="match status" value="1"/>
</dbReference>
<dbReference type="EMBL" id="DXFB01000094">
    <property type="protein sequence ID" value="HIX45271.1"/>
    <property type="molecule type" value="Genomic_DNA"/>
</dbReference>
<feature type="transmembrane region" description="Helical" evidence="2">
    <location>
        <begin position="284"/>
        <end position="305"/>
    </location>
</feature>
<evidence type="ECO:0000256" key="1">
    <source>
        <dbReference type="PROSITE-ProRule" id="PRU00339"/>
    </source>
</evidence>
<keyword evidence="2" id="KW-0812">Transmembrane</keyword>
<sequence length="484" mass="56043">MQRFPVIILVLGFLAFLSCRKEDDHSLASQWAQESQNYIARNRLDSAVLLNFKILESIDTTSRDNFDIIASTYNELGEIFYKATIFDRAMEMYEQSLYYGSRLEDKTEESRARRGIWRCSHGLDLPEKDTAIAHSLNLLPYIGSEKEIASLYNNITGYFMYKGQYDSAFVYNRIAIEKSSDSATLYRNYGIRSALFIYTENYDSAWHYASIASHSDDIYTKATSVYRLSRIAEKKRNDSSVFYLKYYNELLDSIHNIKSADSINVVLYRKQLAAVQDTAERDRAITAALALALLLLVCCIAIFFVKIRRKNSLMNHEAEELKRKLWELNVHLAENKKKADKYRQYSERYQELLIRQKSIEDTLVAQLVADRTKCIDAFKRSAFYKKLPALIENGDAILRVDKREEMQKAIDKDFMLLHHSLATYFDISEEEFVLYCLSVAGFSTKECAACRGVSVSAIRMQRMRMNNKIKSFFSSDIDLSDILL</sequence>
<evidence type="ECO:0000256" key="2">
    <source>
        <dbReference type="SAM" id="Phobius"/>
    </source>
</evidence>
<accession>A0A9D1VR24</accession>
<gene>
    <name evidence="3" type="ORF">H9982_03525</name>
</gene>
<reference evidence="3" key="1">
    <citation type="journal article" date="2021" name="PeerJ">
        <title>Extensive microbial diversity within the chicken gut microbiome revealed by metagenomics and culture.</title>
        <authorList>
            <person name="Gilroy R."/>
            <person name="Ravi A."/>
            <person name="Getino M."/>
            <person name="Pursley I."/>
            <person name="Horton D.L."/>
            <person name="Alikhan N.F."/>
            <person name="Baker D."/>
            <person name="Gharbi K."/>
            <person name="Hall N."/>
            <person name="Watson M."/>
            <person name="Adriaenssens E.M."/>
            <person name="Foster-Nyarko E."/>
            <person name="Jarju S."/>
            <person name="Secka A."/>
            <person name="Antonio M."/>
            <person name="Oren A."/>
            <person name="Chaudhuri R.R."/>
            <person name="La Ragione R."/>
            <person name="Hildebrand F."/>
            <person name="Pallen M.J."/>
        </authorList>
    </citation>
    <scope>NUCLEOTIDE SEQUENCE</scope>
    <source>
        <strain evidence="3">ChiHjej12B11-16260</strain>
    </source>
</reference>
<evidence type="ECO:0008006" key="5">
    <source>
        <dbReference type="Google" id="ProtNLM"/>
    </source>
</evidence>
<comment type="caution">
    <text evidence="3">The sequence shown here is derived from an EMBL/GenBank/DDBJ whole genome shotgun (WGS) entry which is preliminary data.</text>
</comment>
<dbReference type="AlphaFoldDB" id="A0A9D1VR24"/>
<keyword evidence="1" id="KW-0802">TPR repeat</keyword>
<proteinExistence type="predicted"/>
<dbReference type="Gene3D" id="1.25.40.10">
    <property type="entry name" value="Tetratricopeptide repeat domain"/>
    <property type="match status" value="1"/>
</dbReference>
<dbReference type="InterPro" id="IPR019734">
    <property type="entry name" value="TPR_rpt"/>
</dbReference>
<organism evidence="3 4">
    <name type="scientific">Candidatus Barnesiella excrementipullorum</name>
    <dbReference type="NCBI Taxonomy" id="2838479"/>
    <lineage>
        <taxon>Bacteria</taxon>
        <taxon>Pseudomonadati</taxon>
        <taxon>Bacteroidota</taxon>
        <taxon>Bacteroidia</taxon>
        <taxon>Bacteroidales</taxon>
        <taxon>Barnesiellaceae</taxon>
        <taxon>Barnesiella</taxon>
    </lineage>
</organism>
<evidence type="ECO:0000313" key="4">
    <source>
        <dbReference type="Proteomes" id="UP000824246"/>
    </source>
</evidence>
<dbReference type="PROSITE" id="PS50005">
    <property type="entry name" value="TPR"/>
    <property type="match status" value="1"/>
</dbReference>
<feature type="repeat" description="TPR" evidence="1">
    <location>
        <begin position="70"/>
        <end position="103"/>
    </location>
</feature>
<reference evidence="3" key="2">
    <citation type="submission" date="2021-04" db="EMBL/GenBank/DDBJ databases">
        <authorList>
            <person name="Gilroy R."/>
        </authorList>
    </citation>
    <scope>NUCLEOTIDE SEQUENCE</scope>
    <source>
        <strain evidence="3">ChiHjej12B11-16260</strain>
    </source>
</reference>
<dbReference type="PROSITE" id="PS51257">
    <property type="entry name" value="PROKAR_LIPOPROTEIN"/>
    <property type="match status" value="1"/>
</dbReference>
<dbReference type="Proteomes" id="UP000824246">
    <property type="component" value="Unassembled WGS sequence"/>
</dbReference>
<dbReference type="InterPro" id="IPR011990">
    <property type="entry name" value="TPR-like_helical_dom_sf"/>
</dbReference>
<keyword evidence="2" id="KW-1133">Transmembrane helix</keyword>
<evidence type="ECO:0000313" key="3">
    <source>
        <dbReference type="EMBL" id="HIX45271.1"/>
    </source>
</evidence>
<name>A0A9D1VR24_9BACT</name>
<protein>
    <recommendedName>
        <fullName evidence="5">Tetratricopeptide repeat protein</fullName>
    </recommendedName>
</protein>